<sequence length="61" mass="7178">MYNEWNVLESKQVVDRLYQLREEARLVSQLPRVSLRRRLARGLRSLAQSLEAPEVRKAVLS</sequence>
<reference evidence="1 2" key="1">
    <citation type="submission" date="2020-08" db="EMBL/GenBank/DDBJ databases">
        <title>Genomic Encyclopedia of Type Strains, Phase IV (KMG-IV): sequencing the most valuable type-strain genomes for metagenomic binning, comparative biology and taxonomic classification.</title>
        <authorList>
            <person name="Goeker M."/>
        </authorList>
    </citation>
    <scope>NUCLEOTIDE SEQUENCE [LARGE SCALE GENOMIC DNA]</scope>
    <source>
        <strain evidence="1 2">DSM 21458</strain>
    </source>
</reference>
<evidence type="ECO:0000313" key="1">
    <source>
        <dbReference type="EMBL" id="MBB6098926.1"/>
    </source>
</evidence>
<comment type="caution">
    <text evidence="1">The sequence shown here is derived from an EMBL/GenBank/DDBJ whole genome shotgun (WGS) entry which is preliminary data.</text>
</comment>
<dbReference type="AlphaFoldDB" id="A0A841I1H7"/>
<name>A0A841I1H7_9DEIO</name>
<dbReference type="EMBL" id="JACHHG010000008">
    <property type="protein sequence ID" value="MBB6098926.1"/>
    <property type="molecule type" value="Genomic_DNA"/>
</dbReference>
<organism evidence="1 2">
    <name type="scientific">Deinobacterium chartae</name>
    <dbReference type="NCBI Taxonomy" id="521158"/>
    <lineage>
        <taxon>Bacteria</taxon>
        <taxon>Thermotogati</taxon>
        <taxon>Deinococcota</taxon>
        <taxon>Deinococci</taxon>
        <taxon>Deinococcales</taxon>
        <taxon>Deinococcaceae</taxon>
        <taxon>Deinobacterium</taxon>
    </lineage>
</organism>
<proteinExistence type="predicted"/>
<accession>A0A841I1H7</accession>
<protein>
    <submittedName>
        <fullName evidence="1">Uncharacterized protein</fullName>
    </submittedName>
</protein>
<dbReference type="Proteomes" id="UP000569951">
    <property type="component" value="Unassembled WGS sequence"/>
</dbReference>
<dbReference type="RefSeq" id="WP_183987675.1">
    <property type="nucleotide sequence ID" value="NZ_JACHHG010000008.1"/>
</dbReference>
<gene>
    <name evidence="1" type="ORF">HNR42_002361</name>
</gene>
<evidence type="ECO:0000313" key="2">
    <source>
        <dbReference type="Proteomes" id="UP000569951"/>
    </source>
</evidence>
<keyword evidence="2" id="KW-1185">Reference proteome</keyword>